<dbReference type="GO" id="GO:0000298">
    <property type="term" value="F:endopolyphosphatase activity"/>
    <property type="evidence" value="ECO:0007669"/>
    <property type="project" value="UniProtKB-EC"/>
</dbReference>
<evidence type="ECO:0000256" key="4">
    <source>
        <dbReference type="ARBA" id="ARBA00014458"/>
    </source>
</evidence>
<feature type="compositionally biased region" description="Basic residues" evidence="13">
    <location>
        <begin position="456"/>
        <end position="465"/>
    </location>
</feature>
<comment type="function">
    <text evidence="12">Catalyzes the hydrolysis of inorganic polyphosphate (polyP) chains of many hundreds of phosphate residues into shorter lengths.</text>
</comment>
<accession>A0A1V8SID1</accession>
<dbReference type="Gene3D" id="3.60.21.10">
    <property type="match status" value="1"/>
</dbReference>
<evidence type="ECO:0000256" key="2">
    <source>
        <dbReference type="ARBA" id="ARBA00010399"/>
    </source>
</evidence>
<evidence type="ECO:0000313" key="15">
    <source>
        <dbReference type="Proteomes" id="UP000192596"/>
    </source>
</evidence>
<sequence>MLRATEGQALRTFSWIEKEFRNNIDFIVWTGDSARHDNDEQHPRSVAQVAGLNKFLVQKMYESFGKRNGDGEDEDPNNDYVIPIIPTLGNNDVLPHNIMQKGPNQWTRAYTRMWRQFIPEAQTHSFEQGGWFYVEAIPGKLAVFSLNTLYFFTSNAAVDGCAARSEPGYRQMEWLRIQLQFMRDRGMKAILIGHVPPARTDAKTQWDETCWQKYTLWMQQYRDVVIAGLWGHMNYDHFFLQDFKAIDKETLDGRMRIDGVGRQETDVHTAVSGEYFIDLREQWAELPKPPKKGASNQKSKKGGKKSKKDKDKQRQRHKKYLEKVGGVWAEDYAISFASASVVPNLLPVVRVFEYNVSGLDSSSNSLHTGAAPEEILKDDGDWMDAFRWKKPKSQKFTLPNPPSKSAPPGPAYSAQSLSLLGYTQYLANITHINNDFIGDDPTHSADLKLDAQKWKEGKHKGRKPRNKDQEPSPKEFKYEVHYDTRNDSVYRLKDLTMPHMLDLARRIGAFVPQASVSVDPANEDNELPESLSPRSSKKGKKDKKKQKKKHGKDKHKYEKRNEAWYTFIRRAFVETMDAEDIEQNFGH</sequence>
<keyword evidence="10 12" id="KW-0472">Membrane</keyword>
<dbReference type="AlphaFoldDB" id="A0A1V8SID1"/>
<dbReference type="InterPro" id="IPR012358">
    <property type="entry name" value="EndopolyPtase_N1"/>
</dbReference>
<dbReference type="GO" id="GO:0004309">
    <property type="term" value="F:exopolyphosphatase activity"/>
    <property type="evidence" value="ECO:0007669"/>
    <property type="project" value="TreeGrafter"/>
</dbReference>
<comment type="similarity">
    <text evidence="2">Belongs to the endopolyphosphatase PPN1 family.</text>
</comment>
<dbReference type="GO" id="GO:0006798">
    <property type="term" value="P:polyphosphate catabolic process"/>
    <property type="evidence" value="ECO:0007669"/>
    <property type="project" value="TreeGrafter"/>
</dbReference>
<dbReference type="EC" id="3.6.1.10" evidence="3 12"/>
<evidence type="ECO:0000256" key="8">
    <source>
        <dbReference type="ARBA" id="ARBA00022968"/>
    </source>
</evidence>
<dbReference type="PANTHER" id="PTHR10340:SF55">
    <property type="entry name" value="ENDOPOLYPHOSPHATASE"/>
    <property type="match status" value="1"/>
</dbReference>
<keyword evidence="15" id="KW-1185">Reference proteome</keyword>
<dbReference type="GO" id="GO:0008081">
    <property type="term" value="F:phosphoric diester hydrolase activity"/>
    <property type="evidence" value="ECO:0007669"/>
    <property type="project" value="TreeGrafter"/>
</dbReference>
<dbReference type="GO" id="GO:0005774">
    <property type="term" value="C:vacuolar membrane"/>
    <property type="evidence" value="ECO:0007669"/>
    <property type="project" value="UniProtKB-SubCell"/>
</dbReference>
<feature type="region of interest" description="Disordered" evidence="13">
    <location>
        <begin position="453"/>
        <end position="476"/>
    </location>
</feature>
<evidence type="ECO:0000256" key="1">
    <source>
        <dbReference type="ARBA" id="ARBA00004576"/>
    </source>
</evidence>
<comment type="catalytic activity">
    <reaction evidence="12">
        <text>[phosphate](n+1) + n H2O = (n+1) phosphate + n H(+)</text>
        <dbReference type="Rhea" id="RHEA:22452"/>
        <dbReference type="Rhea" id="RHEA-COMP:14280"/>
        <dbReference type="ChEBI" id="CHEBI:15377"/>
        <dbReference type="ChEBI" id="CHEBI:15378"/>
        <dbReference type="ChEBI" id="CHEBI:16838"/>
        <dbReference type="ChEBI" id="CHEBI:43474"/>
        <dbReference type="EC" id="3.6.1.10"/>
    </reaction>
</comment>
<feature type="region of interest" description="Disordered" evidence="13">
    <location>
        <begin position="519"/>
        <end position="557"/>
    </location>
</feature>
<dbReference type="EMBL" id="NAJO01000043">
    <property type="protein sequence ID" value="OQN98839.1"/>
    <property type="molecule type" value="Genomic_DNA"/>
</dbReference>
<evidence type="ECO:0000256" key="6">
    <source>
        <dbReference type="ARBA" id="ARBA00022692"/>
    </source>
</evidence>
<dbReference type="Proteomes" id="UP000192596">
    <property type="component" value="Unassembled WGS sequence"/>
</dbReference>
<evidence type="ECO:0000256" key="5">
    <source>
        <dbReference type="ARBA" id="ARBA00022554"/>
    </source>
</evidence>
<evidence type="ECO:0000256" key="7">
    <source>
        <dbReference type="ARBA" id="ARBA00022801"/>
    </source>
</evidence>
<dbReference type="STRING" id="1507870.A0A1V8SID1"/>
<keyword evidence="8" id="KW-0735">Signal-anchor</keyword>
<dbReference type="PANTHER" id="PTHR10340">
    <property type="entry name" value="SPHINGOMYELIN PHOSPHODIESTERASE"/>
    <property type="match status" value="1"/>
</dbReference>
<comment type="subcellular location">
    <subcellularLocation>
        <location evidence="1">Vacuole membrane</location>
        <topology evidence="1">Single-pass type II membrane protein</topology>
    </subcellularLocation>
</comment>
<feature type="compositionally biased region" description="Basic residues" evidence="13">
    <location>
        <begin position="535"/>
        <end position="554"/>
    </location>
</feature>
<keyword evidence="5 12" id="KW-0926">Vacuole</keyword>
<keyword evidence="11" id="KW-0325">Glycoprotein</keyword>
<evidence type="ECO:0000256" key="12">
    <source>
        <dbReference type="PIRNR" id="PIRNR027093"/>
    </source>
</evidence>
<dbReference type="SUPFAM" id="SSF56300">
    <property type="entry name" value="Metallo-dependent phosphatases"/>
    <property type="match status" value="1"/>
</dbReference>
<reference evidence="15" key="1">
    <citation type="submission" date="2017-03" db="EMBL/GenBank/DDBJ databases">
        <title>Genomes of endolithic fungi from Antarctica.</title>
        <authorList>
            <person name="Coleine C."/>
            <person name="Masonjones S."/>
            <person name="Stajich J.E."/>
        </authorList>
    </citation>
    <scope>NUCLEOTIDE SEQUENCE [LARGE SCALE GENOMIC DNA]</scope>
    <source>
        <strain evidence="15">CCFEE 5527</strain>
    </source>
</reference>
<dbReference type="InParanoid" id="A0A1V8SID1"/>
<comment type="caution">
    <text evidence="14">The sequence shown here is derived from an EMBL/GenBank/DDBJ whole genome shotgun (WGS) entry which is preliminary data.</text>
</comment>
<keyword evidence="7 12" id="KW-0378">Hydrolase</keyword>
<protein>
    <recommendedName>
        <fullName evidence="4 12">Endopolyphosphatase</fullName>
        <ecNumber evidence="3 12">3.6.1.10</ecNumber>
    </recommendedName>
</protein>
<evidence type="ECO:0000256" key="11">
    <source>
        <dbReference type="ARBA" id="ARBA00023180"/>
    </source>
</evidence>
<evidence type="ECO:0000256" key="9">
    <source>
        <dbReference type="ARBA" id="ARBA00022989"/>
    </source>
</evidence>
<dbReference type="PIRSF" id="PIRSF027093">
    <property type="entry name" value="EndopolyPtase_N1"/>
    <property type="match status" value="1"/>
</dbReference>
<evidence type="ECO:0000256" key="10">
    <source>
        <dbReference type="ARBA" id="ARBA00023136"/>
    </source>
</evidence>
<dbReference type="InterPro" id="IPR029052">
    <property type="entry name" value="Metallo-depent_PP-like"/>
</dbReference>
<organism evidence="14 15">
    <name type="scientific">Cryoendolithus antarcticus</name>
    <dbReference type="NCBI Taxonomy" id="1507870"/>
    <lineage>
        <taxon>Eukaryota</taxon>
        <taxon>Fungi</taxon>
        <taxon>Dikarya</taxon>
        <taxon>Ascomycota</taxon>
        <taxon>Pezizomycotina</taxon>
        <taxon>Dothideomycetes</taxon>
        <taxon>Dothideomycetidae</taxon>
        <taxon>Cladosporiales</taxon>
        <taxon>Cladosporiaceae</taxon>
        <taxon>Cryoendolithus</taxon>
    </lineage>
</organism>
<dbReference type="FunCoup" id="A0A1V8SID1">
    <property type="interactions" value="344"/>
</dbReference>
<gene>
    <name evidence="14" type="ORF">B0A48_15185</name>
</gene>
<keyword evidence="9" id="KW-1133">Transmembrane helix</keyword>
<proteinExistence type="inferred from homology"/>
<feature type="region of interest" description="Disordered" evidence="13">
    <location>
        <begin position="287"/>
        <end position="318"/>
    </location>
</feature>
<feature type="compositionally biased region" description="Basic and acidic residues" evidence="13">
    <location>
        <begin position="466"/>
        <end position="476"/>
    </location>
</feature>
<feature type="compositionally biased region" description="Basic residues" evidence="13">
    <location>
        <begin position="298"/>
        <end position="318"/>
    </location>
</feature>
<name>A0A1V8SID1_9PEZI</name>
<evidence type="ECO:0000313" key="14">
    <source>
        <dbReference type="EMBL" id="OQN98839.1"/>
    </source>
</evidence>
<keyword evidence="6" id="KW-0812">Transmembrane</keyword>
<dbReference type="OrthoDB" id="348678at2759"/>
<evidence type="ECO:0000256" key="13">
    <source>
        <dbReference type="SAM" id="MobiDB-lite"/>
    </source>
</evidence>
<evidence type="ECO:0000256" key="3">
    <source>
        <dbReference type="ARBA" id="ARBA00012459"/>
    </source>
</evidence>
<dbReference type="GO" id="GO:0000324">
    <property type="term" value="C:fungal-type vacuole"/>
    <property type="evidence" value="ECO:0007669"/>
    <property type="project" value="TreeGrafter"/>
</dbReference>